<dbReference type="OrthoDB" id="3461957at2759"/>
<dbReference type="STRING" id="913774.A0A0C3CUC6"/>
<dbReference type="Proteomes" id="UP000054321">
    <property type="component" value="Unassembled WGS sequence"/>
</dbReference>
<reference evidence="2" key="2">
    <citation type="submission" date="2015-01" db="EMBL/GenBank/DDBJ databases">
        <title>Evolutionary Origins and Diversification of the Mycorrhizal Mutualists.</title>
        <authorList>
            <consortium name="DOE Joint Genome Institute"/>
            <consortium name="Mycorrhizal Genomics Consortium"/>
            <person name="Kohler A."/>
            <person name="Kuo A."/>
            <person name="Nagy L.G."/>
            <person name="Floudas D."/>
            <person name="Copeland A."/>
            <person name="Barry K.W."/>
            <person name="Cichocki N."/>
            <person name="Veneault-Fourrey C."/>
            <person name="LaButti K."/>
            <person name="Lindquist E.A."/>
            <person name="Lipzen A."/>
            <person name="Lundell T."/>
            <person name="Morin E."/>
            <person name="Murat C."/>
            <person name="Riley R."/>
            <person name="Ohm R."/>
            <person name="Sun H."/>
            <person name="Tunlid A."/>
            <person name="Henrissat B."/>
            <person name="Grigoriev I.V."/>
            <person name="Hibbett D.S."/>
            <person name="Martin F."/>
        </authorList>
    </citation>
    <scope>NUCLEOTIDE SEQUENCE [LARGE SCALE GENOMIC DNA]</scope>
    <source>
        <strain evidence="2">Zn</strain>
    </source>
</reference>
<evidence type="ECO:0000313" key="1">
    <source>
        <dbReference type="EMBL" id="KIM93317.1"/>
    </source>
</evidence>
<dbReference type="Gene3D" id="3.50.50.60">
    <property type="entry name" value="FAD/NAD(P)-binding domain"/>
    <property type="match status" value="1"/>
</dbReference>
<gene>
    <name evidence="1" type="ORF">OIDMADRAFT_61656</name>
</gene>
<name>A0A0C3CUC6_OIDMZ</name>
<keyword evidence="2" id="KW-1185">Reference proteome</keyword>
<organism evidence="1 2">
    <name type="scientific">Oidiodendron maius (strain Zn)</name>
    <dbReference type="NCBI Taxonomy" id="913774"/>
    <lineage>
        <taxon>Eukaryota</taxon>
        <taxon>Fungi</taxon>
        <taxon>Dikarya</taxon>
        <taxon>Ascomycota</taxon>
        <taxon>Pezizomycotina</taxon>
        <taxon>Leotiomycetes</taxon>
        <taxon>Leotiomycetes incertae sedis</taxon>
        <taxon>Myxotrichaceae</taxon>
        <taxon>Oidiodendron</taxon>
    </lineage>
</organism>
<dbReference type="InterPro" id="IPR036188">
    <property type="entry name" value="FAD/NAD-bd_sf"/>
</dbReference>
<proteinExistence type="predicted"/>
<reference evidence="1 2" key="1">
    <citation type="submission" date="2014-04" db="EMBL/GenBank/DDBJ databases">
        <authorList>
            <consortium name="DOE Joint Genome Institute"/>
            <person name="Kuo A."/>
            <person name="Martino E."/>
            <person name="Perotto S."/>
            <person name="Kohler A."/>
            <person name="Nagy L.G."/>
            <person name="Floudas D."/>
            <person name="Copeland A."/>
            <person name="Barry K.W."/>
            <person name="Cichocki N."/>
            <person name="Veneault-Fourrey C."/>
            <person name="LaButti K."/>
            <person name="Lindquist E.A."/>
            <person name="Lipzen A."/>
            <person name="Lundell T."/>
            <person name="Morin E."/>
            <person name="Murat C."/>
            <person name="Sun H."/>
            <person name="Tunlid A."/>
            <person name="Henrissat B."/>
            <person name="Grigoriev I.V."/>
            <person name="Hibbett D.S."/>
            <person name="Martin F."/>
            <person name="Nordberg H.P."/>
            <person name="Cantor M.N."/>
            <person name="Hua S.X."/>
        </authorList>
    </citation>
    <scope>NUCLEOTIDE SEQUENCE [LARGE SCALE GENOMIC DNA]</scope>
    <source>
        <strain evidence="1 2">Zn</strain>
    </source>
</reference>
<dbReference type="InParanoid" id="A0A0C3CUC6"/>
<protein>
    <recommendedName>
        <fullName evidence="3">FAD-dependent oxidoreductase 2 FAD binding domain-containing protein</fullName>
    </recommendedName>
</protein>
<dbReference type="SUPFAM" id="SSF51905">
    <property type="entry name" value="FAD/NAD(P)-binding domain"/>
    <property type="match status" value="1"/>
</dbReference>
<evidence type="ECO:0008006" key="3">
    <source>
        <dbReference type="Google" id="ProtNLM"/>
    </source>
</evidence>
<sequence>MSVISQVVTSTSGAPTEYNFIVVGSGFAGCMTTLNFLENAKSLGKAATVALIEAGKDGEQRGASRWTPAFFRLDKENKLDSNFKNEMKLVSNGLADQAYCEKLETDVPNTVQFLLNHEHT</sequence>
<dbReference type="HOGENOM" id="CLU_2120843_0_0_1"/>
<dbReference type="AlphaFoldDB" id="A0A0C3CUC6"/>
<evidence type="ECO:0000313" key="2">
    <source>
        <dbReference type="Proteomes" id="UP000054321"/>
    </source>
</evidence>
<dbReference type="EMBL" id="KN832896">
    <property type="protein sequence ID" value="KIM93317.1"/>
    <property type="molecule type" value="Genomic_DNA"/>
</dbReference>
<accession>A0A0C3CUC6</accession>